<evidence type="ECO:0000313" key="2">
    <source>
        <dbReference type="Proteomes" id="UP001152622"/>
    </source>
</evidence>
<dbReference type="Proteomes" id="UP001152622">
    <property type="component" value="Chromosome 8"/>
</dbReference>
<name>A0A9Q1F553_SYNKA</name>
<gene>
    <name evidence="1" type="ORF">SKAU_G00228390</name>
</gene>
<dbReference type="AlphaFoldDB" id="A0A9Q1F553"/>
<sequence length="74" mass="8339">MRLRERTLAFLENLQHVAPFRSRPDEGLFPLTPSLCLRLNRAHVLSCCGRDYEPHKSDRGYHSCGLNGAQCGIG</sequence>
<accession>A0A9Q1F553</accession>
<evidence type="ECO:0000313" key="1">
    <source>
        <dbReference type="EMBL" id="KAJ8351363.1"/>
    </source>
</evidence>
<keyword evidence="2" id="KW-1185">Reference proteome</keyword>
<proteinExistence type="predicted"/>
<organism evidence="1 2">
    <name type="scientific">Synaphobranchus kaupii</name>
    <name type="common">Kaup's arrowtooth eel</name>
    <dbReference type="NCBI Taxonomy" id="118154"/>
    <lineage>
        <taxon>Eukaryota</taxon>
        <taxon>Metazoa</taxon>
        <taxon>Chordata</taxon>
        <taxon>Craniata</taxon>
        <taxon>Vertebrata</taxon>
        <taxon>Euteleostomi</taxon>
        <taxon>Actinopterygii</taxon>
        <taxon>Neopterygii</taxon>
        <taxon>Teleostei</taxon>
        <taxon>Anguilliformes</taxon>
        <taxon>Synaphobranchidae</taxon>
        <taxon>Synaphobranchus</taxon>
    </lineage>
</organism>
<reference evidence="1" key="1">
    <citation type="journal article" date="2023" name="Science">
        <title>Genome structures resolve the early diversification of teleost fishes.</title>
        <authorList>
            <person name="Parey E."/>
            <person name="Louis A."/>
            <person name="Montfort J."/>
            <person name="Bouchez O."/>
            <person name="Roques C."/>
            <person name="Iampietro C."/>
            <person name="Lluch J."/>
            <person name="Castinel A."/>
            <person name="Donnadieu C."/>
            <person name="Desvignes T."/>
            <person name="Floi Bucao C."/>
            <person name="Jouanno E."/>
            <person name="Wen M."/>
            <person name="Mejri S."/>
            <person name="Dirks R."/>
            <person name="Jansen H."/>
            <person name="Henkel C."/>
            <person name="Chen W.J."/>
            <person name="Zahm M."/>
            <person name="Cabau C."/>
            <person name="Klopp C."/>
            <person name="Thompson A.W."/>
            <person name="Robinson-Rechavi M."/>
            <person name="Braasch I."/>
            <person name="Lecointre G."/>
            <person name="Bobe J."/>
            <person name="Postlethwait J.H."/>
            <person name="Berthelot C."/>
            <person name="Roest Crollius H."/>
            <person name="Guiguen Y."/>
        </authorList>
    </citation>
    <scope>NUCLEOTIDE SEQUENCE</scope>
    <source>
        <strain evidence="1">WJC10195</strain>
    </source>
</reference>
<protein>
    <submittedName>
        <fullName evidence="1">Uncharacterized protein</fullName>
    </submittedName>
</protein>
<dbReference type="EMBL" id="JAINUF010000008">
    <property type="protein sequence ID" value="KAJ8351363.1"/>
    <property type="molecule type" value="Genomic_DNA"/>
</dbReference>
<comment type="caution">
    <text evidence="1">The sequence shown here is derived from an EMBL/GenBank/DDBJ whole genome shotgun (WGS) entry which is preliminary data.</text>
</comment>